<comment type="function">
    <text evidence="4">Catalyzes the dehydration of chorismate into 3-[(1-carboxyvinyl)oxy]benzoate, a step in the biosynthesis of menaquinone (MK, vitamin K2).</text>
</comment>
<dbReference type="PANTHER" id="PTHR37690">
    <property type="entry name" value="CHORISMATE DEHYDRATASE"/>
    <property type="match status" value="1"/>
</dbReference>
<dbReference type="Proteomes" id="UP001595783">
    <property type="component" value="Unassembled WGS sequence"/>
</dbReference>
<protein>
    <recommendedName>
        <fullName evidence="4">Chorismate dehydratase</fullName>
        <ecNumber evidence="4">4.2.1.151</ecNumber>
    </recommendedName>
    <alternativeName>
        <fullName evidence="4">Menaquinone biosynthetic enzyme MqnA</fullName>
    </alternativeName>
</protein>
<dbReference type="SUPFAM" id="SSF53850">
    <property type="entry name" value="Periplasmic binding protein-like II"/>
    <property type="match status" value="1"/>
</dbReference>
<accession>A0ABV7ZI54</accession>
<reference evidence="6" key="1">
    <citation type="journal article" date="2019" name="Int. J. Syst. Evol. Microbiol.">
        <title>The Global Catalogue of Microorganisms (GCM) 10K type strain sequencing project: providing services to taxonomists for standard genome sequencing and annotation.</title>
        <authorList>
            <consortium name="The Broad Institute Genomics Platform"/>
            <consortium name="The Broad Institute Genome Sequencing Center for Infectious Disease"/>
            <person name="Wu L."/>
            <person name="Ma J."/>
        </authorList>
    </citation>
    <scope>NUCLEOTIDE SEQUENCE [LARGE SCALE GENOMIC DNA]</scope>
    <source>
        <strain evidence="6">CCUG 53816</strain>
    </source>
</reference>
<evidence type="ECO:0000313" key="6">
    <source>
        <dbReference type="Proteomes" id="UP001595783"/>
    </source>
</evidence>
<keyword evidence="3 4" id="KW-0456">Lyase</keyword>
<dbReference type="InterPro" id="IPR030868">
    <property type="entry name" value="MqnA"/>
</dbReference>
<dbReference type="Pfam" id="PF02621">
    <property type="entry name" value="VitK2_biosynth"/>
    <property type="match status" value="2"/>
</dbReference>
<organism evidence="5 6">
    <name type="scientific">Helicobacter baculiformis</name>
    <dbReference type="NCBI Taxonomy" id="427351"/>
    <lineage>
        <taxon>Bacteria</taxon>
        <taxon>Pseudomonadati</taxon>
        <taxon>Campylobacterota</taxon>
        <taxon>Epsilonproteobacteria</taxon>
        <taxon>Campylobacterales</taxon>
        <taxon>Helicobacteraceae</taxon>
        <taxon>Helicobacter</taxon>
    </lineage>
</organism>
<dbReference type="PANTHER" id="PTHR37690:SF1">
    <property type="entry name" value="CHORISMATE DEHYDRATASE"/>
    <property type="match status" value="1"/>
</dbReference>
<dbReference type="RefSeq" id="WP_104753012.1">
    <property type="nucleotide sequence ID" value="NZ_FZMF01000073.1"/>
</dbReference>
<evidence type="ECO:0000256" key="1">
    <source>
        <dbReference type="ARBA" id="ARBA00004863"/>
    </source>
</evidence>
<evidence type="ECO:0000256" key="3">
    <source>
        <dbReference type="ARBA" id="ARBA00023239"/>
    </source>
</evidence>
<comment type="pathway">
    <text evidence="1 4">Quinol/quinone metabolism; menaquinone biosynthesis.</text>
</comment>
<dbReference type="EMBL" id="JBHRZO010000005">
    <property type="protein sequence ID" value="MFC3847127.1"/>
    <property type="molecule type" value="Genomic_DNA"/>
</dbReference>
<evidence type="ECO:0000313" key="5">
    <source>
        <dbReference type="EMBL" id="MFC3847127.1"/>
    </source>
</evidence>
<keyword evidence="2 4" id="KW-0474">Menaquinone biosynthesis</keyword>
<dbReference type="HAMAP" id="MF_00995">
    <property type="entry name" value="MqnA"/>
    <property type="match status" value="1"/>
</dbReference>
<comment type="caution">
    <text evidence="5">The sequence shown here is derived from an EMBL/GenBank/DDBJ whole genome shotgun (WGS) entry which is preliminary data.</text>
</comment>
<dbReference type="Gene3D" id="3.40.190.10">
    <property type="entry name" value="Periplasmic binding protein-like II"/>
    <property type="match status" value="1"/>
</dbReference>
<evidence type="ECO:0000256" key="4">
    <source>
        <dbReference type="HAMAP-Rule" id="MF_00995"/>
    </source>
</evidence>
<name>A0ABV7ZI54_9HELI</name>
<dbReference type="EC" id="4.2.1.151" evidence="4"/>
<proteinExistence type="inferred from homology"/>
<keyword evidence="6" id="KW-1185">Reference proteome</keyword>
<sequence length="228" mass="26581">MRFGKIAYLNLLPFDVFIKAYPLPLSGFKTFLHLRKTYPAKLNRDFLFRRIDAGFISSIASLRAPHALDCGIVACQEVRSVLVVYQLPSTDKESATSNALAQVLNLRGRVLIGDKALRHYYHAPCPNFDDLATLWWTKTHLPFVFGRFCANKHRDLYERIARAFKNKKIKIPHYVLQKRALESGFSRAQILDYLKYISYNIRPKEHQSLKRFARVLLFKSIKTPKRFF</sequence>
<evidence type="ECO:0000256" key="2">
    <source>
        <dbReference type="ARBA" id="ARBA00022428"/>
    </source>
</evidence>
<gene>
    <name evidence="4" type="primary">mqnA</name>
    <name evidence="5" type="ORF">ACFOPX_01070</name>
</gene>
<comment type="similarity">
    <text evidence="4">Belongs to the MqnA/MqnD family. MqnA subfamily.</text>
</comment>
<comment type="catalytic activity">
    <reaction evidence="4">
        <text>chorismate = 3-[(1-carboxyvinyl)-oxy]benzoate + H2O</text>
        <dbReference type="Rhea" id="RHEA:40051"/>
        <dbReference type="ChEBI" id="CHEBI:15377"/>
        <dbReference type="ChEBI" id="CHEBI:29748"/>
        <dbReference type="ChEBI" id="CHEBI:76981"/>
        <dbReference type="EC" id="4.2.1.151"/>
    </reaction>
</comment>
<dbReference type="InterPro" id="IPR003773">
    <property type="entry name" value="Menaquinone_biosynth"/>
</dbReference>